<evidence type="ECO:0000313" key="2">
    <source>
        <dbReference type="Proteomes" id="UP000886881"/>
    </source>
</evidence>
<name>A0A9D1GPI7_9BACT</name>
<dbReference type="AlphaFoldDB" id="A0A9D1GPI7"/>
<protein>
    <submittedName>
        <fullName evidence="1">Uncharacterized protein</fullName>
    </submittedName>
</protein>
<comment type="caution">
    <text evidence="1">The sequence shown here is derived from an EMBL/GenBank/DDBJ whole genome shotgun (WGS) entry which is preliminary data.</text>
</comment>
<reference evidence="1" key="1">
    <citation type="submission" date="2020-10" db="EMBL/GenBank/DDBJ databases">
        <authorList>
            <person name="Gilroy R."/>
        </authorList>
    </citation>
    <scope>NUCLEOTIDE SEQUENCE</scope>
    <source>
        <strain evidence="1">ChiHecec2B26-709</strain>
    </source>
</reference>
<proteinExistence type="predicted"/>
<reference evidence="1" key="2">
    <citation type="journal article" date="2021" name="PeerJ">
        <title>Extensive microbial diversity within the chicken gut microbiome revealed by metagenomics and culture.</title>
        <authorList>
            <person name="Gilroy R."/>
            <person name="Ravi A."/>
            <person name="Getino M."/>
            <person name="Pursley I."/>
            <person name="Horton D.L."/>
            <person name="Alikhan N.F."/>
            <person name="Baker D."/>
            <person name="Gharbi K."/>
            <person name="Hall N."/>
            <person name="Watson M."/>
            <person name="Adriaenssens E.M."/>
            <person name="Foster-Nyarko E."/>
            <person name="Jarju S."/>
            <person name="Secka A."/>
            <person name="Antonio M."/>
            <person name="Oren A."/>
            <person name="Chaudhuri R.R."/>
            <person name="La Ragione R."/>
            <person name="Hildebrand F."/>
            <person name="Pallen M.J."/>
        </authorList>
    </citation>
    <scope>NUCLEOTIDE SEQUENCE</scope>
    <source>
        <strain evidence="1">ChiHecec2B26-709</strain>
    </source>
</reference>
<evidence type="ECO:0000313" key="1">
    <source>
        <dbReference type="EMBL" id="HIT47788.1"/>
    </source>
</evidence>
<sequence>MELDITNPRMSTETELLPACYFDGFQIQWNADPDNKNGVLAIVEWIGDMLLGEDFPSTYIRRICIFEDTGTAILPTSLFEGIPDAAVCNLTLIRGNIDTLSIEDESYKILAESHEYMSFILIREIRARQ</sequence>
<dbReference type="EMBL" id="DVLC01000142">
    <property type="protein sequence ID" value="HIT47788.1"/>
    <property type="molecule type" value="Genomic_DNA"/>
</dbReference>
<gene>
    <name evidence="1" type="ORF">IAC35_08045</name>
</gene>
<accession>A0A9D1GPI7</accession>
<dbReference type="Proteomes" id="UP000886881">
    <property type="component" value="Unassembled WGS sequence"/>
</dbReference>
<organism evidence="1 2">
    <name type="scientific">Candidatus Cryptobacteroides merdipullorum</name>
    <dbReference type="NCBI Taxonomy" id="2840771"/>
    <lineage>
        <taxon>Bacteria</taxon>
        <taxon>Pseudomonadati</taxon>
        <taxon>Bacteroidota</taxon>
        <taxon>Bacteroidia</taxon>
        <taxon>Bacteroidales</taxon>
        <taxon>Candidatus Cryptobacteroides</taxon>
    </lineage>
</organism>